<comment type="caution">
    <text evidence="1">The sequence shown here is derived from an EMBL/GenBank/DDBJ whole genome shotgun (WGS) entry which is preliminary data.</text>
</comment>
<name>A0ABQ7ITD4_9HELO</name>
<proteinExistence type="predicted"/>
<sequence length="250" mass="28290">MPKKCLLRSLVLEEDTTRHLSLLLQTFDCSIKTNQRASQSAAFAPLPNRLMLADIPGFLVPTPSCLNLNQPQSTVLSLLLSLMFLLTSLNYTLPTSWRHPLPTHSMQNSTKQCSLLAANLVLDTTTHSIFPSNSIPWNDLATKSQHRNGVENGRGFCWRCLLDHMKRRSRRFIALYVFIAGFPVSRDAQSPHSQLINAGRGFLNLLSFQEFLSQSKPEDQRQLFSRIDAISLDADEEKPLPLAHRYCKRS</sequence>
<gene>
    <name evidence="1" type="ORF">EAE98_003350</name>
</gene>
<dbReference type="RefSeq" id="XP_038812434.1">
    <property type="nucleotide sequence ID" value="XM_038950970.1"/>
</dbReference>
<evidence type="ECO:0000313" key="2">
    <source>
        <dbReference type="Proteomes" id="UP000783213"/>
    </source>
</evidence>
<dbReference type="Proteomes" id="UP000783213">
    <property type="component" value="Unassembled WGS sequence"/>
</dbReference>
<reference evidence="1 2" key="1">
    <citation type="journal article" date="2020" name="Genome Biol. Evol.">
        <title>Comparative genomics of Sclerotiniaceae.</title>
        <authorList>
            <person name="Valero Jimenez C.A."/>
            <person name="Steentjes M."/>
            <person name="Scholten O.E."/>
            <person name="Van Kan J.A.L."/>
        </authorList>
    </citation>
    <scope>NUCLEOTIDE SEQUENCE [LARGE SCALE GENOMIC DNA]</scope>
    <source>
        <strain evidence="1 2">B1</strain>
    </source>
</reference>
<keyword evidence="2" id="KW-1185">Reference proteome</keyword>
<dbReference type="GeneID" id="62230124"/>
<evidence type="ECO:0000313" key="1">
    <source>
        <dbReference type="EMBL" id="KAF7933641.1"/>
    </source>
</evidence>
<dbReference type="EMBL" id="RCSX01000006">
    <property type="protein sequence ID" value="KAF7933641.1"/>
    <property type="molecule type" value="Genomic_DNA"/>
</dbReference>
<accession>A0ABQ7ITD4</accession>
<organism evidence="1 2">
    <name type="scientific">Botrytis deweyae</name>
    <dbReference type="NCBI Taxonomy" id="2478750"/>
    <lineage>
        <taxon>Eukaryota</taxon>
        <taxon>Fungi</taxon>
        <taxon>Dikarya</taxon>
        <taxon>Ascomycota</taxon>
        <taxon>Pezizomycotina</taxon>
        <taxon>Leotiomycetes</taxon>
        <taxon>Helotiales</taxon>
        <taxon>Sclerotiniaceae</taxon>
        <taxon>Botrytis</taxon>
    </lineage>
</organism>
<protein>
    <recommendedName>
        <fullName evidence="3">G domain-containing protein</fullName>
    </recommendedName>
</protein>
<evidence type="ECO:0008006" key="3">
    <source>
        <dbReference type="Google" id="ProtNLM"/>
    </source>
</evidence>